<keyword evidence="1" id="KW-0812">Transmembrane</keyword>
<feature type="transmembrane region" description="Helical" evidence="1">
    <location>
        <begin position="758"/>
        <end position="777"/>
    </location>
</feature>
<feature type="transmembrane region" description="Helical" evidence="1">
    <location>
        <begin position="623"/>
        <end position="642"/>
    </location>
</feature>
<keyword evidence="3" id="KW-1185">Reference proteome</keyword>
<feature type="transmembrane region" description="Helical" evidence="1">
    <location>
        <begin position="565"/>
        <end position="586"/>
    </location>
</feature>
<feature type="transmembrane region" description="Helical" evidence="1">
    <location>
        <begin position="865"/>
        <end position="885"/>
    </location>
</feature>
<feature type="transmembrane region" description="Helical" evidence="1">
    <location>
        <begin position="784"/>
        <end position="803"/>
    </location>
</feature>
<feature type="transmembrane region" description="Helical" evidence="1">
    <location>
        <begin position="692"/>
        <end position="717"/>
    </location>
</feature>
<organism evidence="2 3">
    <name type="scientific">Streptomyces phage phiELB20</name>
    <dbReference type="NCBI Taxonomy" id="1211278"/>
    <lineage>
        <taxon>Viruses</taxon>
        <taxon>Duplodnaviria</taxon>
        <taxon>Heunggongvirae</taxon>
        <taxon>Uroviricota</taxon>
        <taxon>Caudoviricetes</taxon>
        <taxon>Arquatrovirinae</taxon>
        <taxon>Arequatrovirus</taxon>
        <taxon>Arequatrovirus ELB20</taxon>
    </lineage>
</organism>
<feature type="transmembrane region" description="Helical" evidence="1">
    <location>
        <begin position="598"/>
        <end position="617"/>
    </location>
</feature>
<keyword evidence="1" id="KW-0472">Membrane</keyword>
<keyword evidence="1" id="KW-1133">Transmembrane helix</keyword>
<dbReference type="SUPFAM" id="SSF48371">
    <property type="entry name" value="ARM repeat"/>
    <property type="match status" value="1"/>
</dbReference>
<gene>
    <name evidence="2" type="ORF">ELB20_17</name>
</gene>
<evidence type="ECO:0000313" key="2">
    <source>
        <dbReference type="EMBL" id="AFO10883.1"/>
    </source>
</evidence>
<feature type="transmembrane region" description="Helical" evidence="1">
    <location>
        <begin position="217"/>
        <end position="242"/>
    </location>
</feature>
<dbReference type="Proteomes" id="UP000002921">
    <property type="component" value="Genome"/>
</dbReference>
<protein>
    <submittedName>
        <fullName evidence="2">Tape measure protein</fullName>
    </submittedName>
</protein>
<proteinExistence type="predicted"/>
<evidence type="ECO:0000256" key="1">
    <source>
        <dbReference type="SAM" id="Phobius"/>
    </source>
</evidence>
<feature type="transmembrane region" description="Helical" evidence="1">
    <location>
        <begin position="249"/>
        <end position="274"/>
    </location>
</feature>
<feature type="transmembrane region" description="Helical" evidence="1">
    <location>
        <begin position="823"/>
        <end position="844"/>
    </location>
</feature>
<name>I6ZYV2_9CAUD</name>
<dbReference type="InterPro" id="IPR016024">
    <property type="entry name" value="ARM-type_fold"/>
</dbReference>
<accession>I6ZYV2</accession>
<reference evidence="2 3" key="1">
    <citation type="journal article" date="2013" name="J. Bacteriol.">
        <title>Evolutionary Relationships among Actinophages and a Putative Adaptation for Growth in Streptomyces spp.</title>
        <authorList>
            <person name="Smith M.C."/>
            <person name="Hendrix R.W."/>
            <person name="Dedrick R."/>
            <person name="Mitchell K."/>
            <person name="Ko C.C."/>
            <person name="Russell D."/>
            <person name="Bell E."/>
            <person name="Gregory M."/>
            <person name="Bibb M.J."/>
            <person name="Pethick F."/>
            <person name="Jacobs-Sera D."/>
            <person name="Herron P."/>
            <person name="Buttner M.J."/>
            <person name="Hatfull G.F."/>
        </authorList>
    </citation>
    <scope>NUCLEOTIDE SEQUENCE [LARGE SCALE GENOMIC DNA]</scope>
</reference>
<dbReference type="EMBL" id="JX262376">
    <property type="protein sequence ID" value="AFO10883.1"/>
    <property type="molecule type" value="Genomic_DNA"/>
</dbReference>
<evidence type="ECO:0000313" key="3">
    <source>
        <dbReference type="Proteomes" id="UP000002921"/>
    </source>
</evidence>
<sequence length="1133" mass="118767">MPQGQVIGRVSVRVLPDTDEFRSKASKQLTKIEKQLKVEVQVMPNMAGFERQMLTEISKISQRNRQSDARKVKIYTRIDTSTMNGELARAIRAYTNRAKSGQKVKLQSTLDAGAVDVEISDQSLRKMTDQLKDWRDDNSPLKIKIEPDISALSSAATSARLGILTRPRTVSIIPQLNNAAVAKVATALAALSGIRVLNNLFEKFGNILKNLDKSVPIIGSLASAMAGLAAMALTSASNLFALSASLAQIGALALTAPGLLGGFAVGIGITVAAFKDFNKEVPQAKAALADMQNTISSNFWAEARKPISDLVDNLLPRFEKGFASSSTAIGKFFGSFATDLTAALDPSLVDKMFGYLNESITTATGGTKVFSSIIAQLGEVGASYLPNLAGWFVDISKQFDVWLQKKGQIGLQEEIDAGITSLKDLGGVLYETGGILAGLSRAATEAGGSTLGMLRDSLASLHDVVDSDGFQKGMVDVFTAAHTAMSNLANGAGPAVKNLFIELGSLLTTILPQAGSILGVAMGAIADALSQTAVTDGIKSMFTALFQAVQLLAPAMAPLGQALGALMQVVAAMLPVFAGLVTAAIIPLANAFTTLAPMLIPIVELLGGALTSAFQMLTPVINQLVPVVGEMLGAAFGLLAAILPPIAQLFQMIVAAVAPLVEQLIGALAPILPILGEALAQIFTALQPIVQIALQILSAVLGPLIEILSTVIAAVLPPLSDAITRVVEALQPFLQALLAVVDFIMPILVPIIQFLVEILAGALVAAINGVGLVLEGLKELFVGIWDYIVGYFKMIWGIFEGLWSNDWSTFQEGFSQLWDGIWGIIKGIWDIILGGLEIFFNVGILGTAAKAFKAIGALFKSAWKAIVEIFTGAFAAIRGYIGVFLTGAKGLFMDGLKAIGKFFSDGWASITRGVTSFFSGAVSKVTSGLASIKGFFSGAWTSIKSTAVTGFSRLVSTIAEWLGKAVAKVKELPGKAKAALGSLGSTLKDAGMKLIRGFIDGIASMFGSVKDKLGSLTDKLTSWKGPESLDRVLLVDAGKLVIDGFINGLESRYDAVRKTLRGLTEDVAGTEFDALGVGQISASGSLSAAVNGALAGSEGGGTTKVLNYYAAPGSSLGSEEDLFAAGNRARFGW</sequence>